<feature type="compositionally biased region" description="Polar residues" evidence="10">
    <location>
        <begin position="306"/>
        <end position="320"/>
    </location>
</feature>
<keyword evidence="14" id="KW-0969">Cilium</keyword>
<dbReference type="PRINTS" id="PR01009">
    <property type="entry name" value="FLGMRINGFLIF"/>
</dbReference>
<dbReference type="NCBIfam" id="TIGR00206">
    <property type="entry name" value="fliF"/>
    <property type="match status" value="1"/>
</dbReference>
<dbReference type="GO" id="GO:0071973">
    <property type="term" value="P:bacterial-type flagellum-dependent cell motility"/>
    <property type="evidence" value="ECO:0007669"/>
    <property type="project" value="InterPro"/>
</dbReference>
<accession>A0A553WA15</accession>
<dbReference type="PANTHER" id="PTHR30046:SF0">
    <property type="entry name" value="FLAGELLAR M-RING PROTEIN"/>
    <property type="match status" value="1"/>
</dbReference>
<gene>
    <name evidence="14" type="primary">fliF</name>
    <name evidence="14" type="ORF">FOM92_10135</name>
</gene>
<dbReference type="Proteomes" id="UP000320160">
    <property type="component" value="Unassembled WGS sequence"/>
</dbReference>
<evidence type="ECO:0000256" key="11">
    <source>
        <dbReference type="SAM" id="Phobius"/>
    </source>
</evidence>
<keyword evidence="14" id="KW-0282">Flagellum</keyword>
<dbReference type="RefSeq" id="WP_143776756.1">
    <property type="nucleotide sequence ID" value="NZ_VKKU01000002.1"/>
</dbReference>
<keyword evidence="5 11" id="KW-0812">Transmembrane</keyword>
<keyword evidence="8 9" id="KW-0975">Bacterial flagellum</keyword>
<evidence type="ECO:0000256" key="8">
    <source>
        <dbReference type="ARBA" id="ARBA00023143"/>
    </source>
</evidence>
<keyword evidence="7 11" id="KW-0472">Membrane</keyword>
<dbReference type="PANTHER" id="PTHR30046">
    <property type="entry name" value="FLAGELLAR M-RING PROTEIN"/>
    <property type="match status" value="1"/>
</dbReference>
<sequence length="549" mass="57639">MADNQIISADAVPAGGQVSRFTTPSSMGGFGALRDITSQPAVRKALPALALTGAIGIAAISYFALSTPAQAPLYQGLAEGDKAAVADALQASGINYTLDPATGALSVDAGKVHEARMLLAGQGLPKAMPSGDAVIASLPMGSSRAVEGETLRGAREADLARTIEAIDAVKTARVHLAMPEPSVFVREAREPAASVMLTLQQGRSLSEAQVRAIRHLVASSVPGLAADAVSVIDQSGALISSPTGNADQQMFQLQMQMEERYRQAVITLLTPIVGAGNFSVEVSADIDPSETQSTRETYPKDDQALRSETGNKSSQNATTQGAGGIPGALSNQPPPASQLANTPPGQNTPPANGETQSEETYTRNFDVGREIAVTHQPQGNLRRLSVAVALRDVKGQKKPGAADVAALEALVKGAVGFNSERGDVVAISSRPFAENPEATVNFWDEPWFFPLVQQVGAVLAALLAFLFIGRPMIKAVKARAAEAKEQAEVEQKLLAATGQSRAPVPVTIEMIEAAPSYEDRANLVRSFIRQDPERAAMVVRQMIQERADG</sequence>
<dbReference type="GO" id="GO:0005886">
    <property type="term" value="C:plasma membrane"/>
    <property type="evidence" value="ECO:0007669"/>
    <property type="project" value="UniProtKB-SubCell"/>
</dbReference>
<name>A0A553WA15_9SPHN</name>
<dbReference type="GO" id="GO:0009431">
    <property type="term" value="C:bacterial-type flagellum basal body, MS ring"/>
    <property type="evidence" value="ECO:0007669"/>
    <property type="project" value="InterPro"/>
</dbReference>
<evidence type="ECO:0000256" key="1">
    <source>
        <dbReference type="ARBA" id="ARBA00004117"/>
    </source>
</evidence>
<evidence type="ECO:0000256" key="2">
    <source>
        <dbReference type="ARBA" id="ARBA00004651"/>
    </source>
</evidence>
<keyword evidence="15" id="KW-1185">Reference proteome</keyword>
<dbReference type="OrthoDB" id="9807026at2"/>
<dbReference type="InterPro" id="IPR006182">
    <property type="entry name" value="FliF_N_dom"/>
</dbReference>
<comment type="function">
    <text evidence="9">The M ring may be actively involved in energy transduction.</text>
</comment>
<keyword evidence="4" id="KW-1003">Cell membrane</keyword>
<dbReference type="InterPro" id="IPR045851">
    <property type="entry name" value="AMP-bd_C_sf"/>
</dbReference>
<keyword evidence="14" id="KW-0966">Cell projection</keyword>
<feature type="domain" description="Flagellar M-ring C-terminal" evidence="13">
    <location>
        <begin position="269"/>
        <end position="432"/>
    </location>
</feature>
<comment type="similarity">
    <text evidence="3 9">Belongs to the FliF family.</text>
</comment>
<protein>
    <recommendedName>
        <fullName evidence="9">Flagellar M-ring protein</fullName>
    </recommendedName>
</protein>
<dbReference type="InterPro" id="IPR000067">
    <property type="entry name" value="FlgMring_FliF"/>
</dbReference>
<dbReference type="GO" id="GO:0003774">
    <property type="term" value="F:cytoskeletal motor activity"/>
    <property type="evidence" value="ECO:0007669"/>
    <property type="project" value="InterPro"/>
</dbReference>
<reference evidence="14 15" key="1">
    <citation type="submission" date="2019-07" db="EMBL/GenBank/DDBJ databases">
        <authorList>
            <person name="Park M."/>
        </authorList>
    </citation>
    <scope>NUCLEOTIDE SEQUENCE [LARGE SCALE GENOMIC DNA]</scope>
    <source>
        <strain evidence="14 15">KCTC32445</strain>
    </source>
</reference>
<dbReference type="Gene3D" id="3.30.300.30">
    <property type="match status" value="1"/>
</dbReference>
<dbReference type="EMBL" id="VKKU01000002">
    <property type="protein sequence ID" value="TSB01538.1"/>
    <property type="molecule type" value="Genomic_DNA"/>
</dbReference>
<evidence type="ECO:0000313" key="15">
    <source>
        <dbReference type="Proteomes" id="UP000320160"/>
    </source>
</evidence>
<dbReference type="PIRSF" id="PIRSF004862">
    <property type="entry name" value="FliF"/>
    <property type="match status" value="1"/>
</dbReference>
<evidence type="ECO:0000259" key="13">
    <source>
        <dbReference type="Pfam" id="PF08345"/>
    </source>
</evidence>
<evidence type="ECO:0000256" key="7">
    <source>
        <dbReference type="ARBA" id="ARBA00023136"/>
    </source>
</evidence>
<feature type="region of interest" description="Disordered" evidence="10">
    <location>
        <begin position="284"/>
        <end position="359"/>
    </location>
</feature>
<comment type="caution">
    <text evidence="14">The sequence shown here is derived from an EMBL/GenBank/DDBJ whole genome shotgun (WGS) entry which is preliminary data.</text>
</comment>
<evidence type="ECO:0000256" key="3">
    <source>
        <dbReference type="ARBA" id="ARBA00007971"/>
    </source>
</evidence>
<evidence type="ECO:0000256" key="6">
    <source>
        <dbReference type="ARBA" id="ARBA00022989"/>
    </source>
</evidence>
<evidence type="ECO:0000313" key="14">
    <source>
        <dbReference type="EMBL" id="TSB01538.1"/>
    </source>
</evidence>
<feature type="compositionally biased region" description="Polar residues" evidence="10">
    <location>
        <begin position="338"/>
        <end position="359"/>
    </location>
</feature>
<keyword evidence="6 11" id="KW-1133">Transmembrane helix</keyword>
<evidence type="ECO:0000256" key="10">
    <source>
        <dbReference type="SAM" id="MobiDB-lite"/>
    </source>
</evidence>
<dbReference type="Pfam" id="PF08345">
    <property type="entry name" value="YscJ_FliF_C"/>
    <property type="match status" value="1"/>
</dbReference>
<feature type="domain" description="Flagellar M-ring N-terminal" evidence="12">
    <location>
        <begin position="66"/>
        <end position="240"/>
    </location>
</feature>
<evidence type="ECO:0000256" key="4">
    <source>
        <dbReference type="ARBA" id="ARBA00022475"/>
    </source>
</evidence>
<evidence type="ECO:0000256" key="5">
    <source>
        <dbReference type="ARBA" id="ARBA00022692"/>
    </source>
</evidence>
<evidence type="ECO:0000256" key="9">
    <source>
        <dbReference type="PIRNR" id="PIRNR004862"/>
    </source>
</evidence>
<organism evidence="14 15">
    <name type="scientific">Sphingorhabdus contaminans</name>
    <dbReference type="NCBI Taxonomy" id="1343899"/>
    <lineage>
        <taxon>Bacteria</taxon>
        <taxon>Pseudomonadati</taxon>
        <taxon>Pseudomonadota</taxon>
        <taxon>Alphaproteobacteria</taxon>
        <taxon>Sphingomonadales</taxon>
        <taxon>Sphingomonadaceae</taxon>
        <taxon>Sphingorhabdus</taxon>
    </lineage>
</organism>
<feature type="transmembrane region" description="Helical" evidence="11">
    <location>
        <begin position="447"/>
        <end position="469"/>
    </location>
</feature>
<dbReference type="AlphaFoldDB" id="A0A553WA15"/>
<proteinExistence type="inferred from homology"/>
<comment type="subcellular location">
    <subcellularLocation>
        <location evidence="1 9">Bacterial flagellum basal body</location>
    </subcellularLocation>
    <subcellularLocation>
        <location evidence="2">Cell membrane</location>
        <topology evidence="2">Multi-pass membrane protein</topology>
    </subcellularLocation>
</comment>
<feature type="transmembrane region" description="Helical" evidence="11">
    <location>
        <begin position="45"/>
        <end position="65"/>
    </location>
</feature>
<dbReference type="InterPro" id="IPR043427">
    <property type="entry name" value="YscJ/FliF"/>
</dbReference>
<evidence type="ECO:0000259" key="12">
    <source>
        <dbReference type="Pfam" id="PF01514"/>
    </source>
</evidence>
<dbReference type="InterPro" id="IPR013556">
    <property type="entry name" value="Flag_M-ring_C"/>
</dbReference>
<dbReference type="Pfam" id="PF01514">
    <property type="entry name" value="YscJ_FliF"/>
    <property type="match status" value="1"/>
</dbReference>